<dbReference type="InterPro" id="IPR001509">
    <property type="entry name" value="Epimerase_deHydtase"/>
</dbReference>
<keyword evidence="2" id="KW-0812">Transmembrane</keyword>
<comment type="caution">
    <text evidence="5">The sequence shown here is derived from an EMBL/GenBank/DDBJ whole genome shotgun (WGS) entry which is preliminary data.</text>
</comment>
<dbReference type="InterPro" id="IPR036291">
    <property type="entry name" value="NAD(P)-bd_dom_sf"/>
</dbReference>
<dbReference type="RefSeq" id="WP_101495727.1">
    <property type="nucleotide sequence ID" value="NZ_LNJZ01000002.1"/>
</dbReference>
<dbReference type="EMBL" id="SNYK01000007">
    <property type="protein sequence ID" value="TDQ37599.1"/>
    <property type="molecule type" value="Genomic_DNA"/>
</dbReference>
<evidence type="ECO:0000313" key="5">
    <source>
        <dbReference type="EMBL" id="TDQ37599.1"/>
    </source>
</evidence>
<dbReference type="GO" id="GO:0016780">
    <property type="term" value="F:phosphotransferase activity, for other substituted phosphate groups"/>
    <property type="evidence" value="ECO:0007669"/>
    <property type="project" value="TreeGrafter"/>
</dbReference>
<protein>
    <submittedName>
        <fullName evidence="5">Lipopolysaccharide/colanic/teichoic acid biosynthesis glycosyltransferase</fullName>
    </submittedName>
</protein>
<comment type="similarity">
    <text evidence="1">Belongs to the bacterial sugar transferase family.</text>
</comment>
<dbReference type="PANTHER" id="PTHR30576">
    <property type="entry name" value="COLANIC BIOSYNTHESIS UDP-GLUCOSE LIPID CARRIER TRANSFERASE"/>
    <property type="match status" value="1"/>
</dbReference>
<evidence type="ECO:0000313" key="6">
    <source>
        <dbReference type="Proteomes" id="UP000294575"/>
    </source>
</evidence>
<feature type="domain" description="Bacterial sugar transferase" evidence="4">
    <location>
        <begin position="327"/>
        <end position="496"/>
    </location>
</feature>
<keyword evidence="5" id="KW-0808">Transferase</keyword>
<dbReference type="Gene3D" id="3.40.50.720">
    <property type="entry name" value="NAD(P)-binding Rossmann-like Domain"/>
    <property type="match status" value="1"/>
</dbReference>
<feature type="transmembrane region" description="Helical" evidence="2">
    <location>
        <begin position="331"/>
        <end position="354"/>
    </location>
</feature>
<dbReference type="Pfam" id="PF02397">
    <property type="entry name" value="Bac_transf"/>
    <property type="match status" value="1"/>
</dbReference>
<sequence>MNKILVTGATGFVGSALLRVLQQRNDLEALGLCRTLPTDADESLVAVGDLADADLSVVLPGIDVVIHAAARAHVMQDAATDPLTEYRRANVEASLNLARQAAAAGVRRFVFISSVKVNGESTSGRGPYSADQMPAPEDAYGISKHEAEQALQLLCAEQGMELVIVRPPLVYGPGVKANFASLVRLCSKPIPLPFGSVNNRRSMVYLGNLVDFIICCATHPAAPNQVFLVSDRHDLSLAELIGGIRVAMGRKPALLPVPVGLFRLAGWLTGKQGVVERLVGDLQVDTSKAHELLGWQPPYTVEQGLAATVAGMPAVESAGDRNLPLLRVLDFIFALCGLVFGLPVLVVIYVLGLFDTGSPLFLQERVGRNKKPFTLVKFRTMKVDTASVASHLASSASITRMGGFLRKTKLDELPQLWNVLKGEMSLVGPRPNLYNQDELIAERDALGVYAVRPGITGLAQVNEIDMSTPQLLAETDAKMIRELSLGNYFKFIVQTVTGKGSGDRVRG</sequence>
<dbReference type="AlphaFoldDB" id="A0A4R6TZU4"/>
<dbReference type="SUPFAM" id="SSF51735">
    <property type="entry name" value="NAD(P)-binding Rossmann-fold domains"/>
    <property type="match status" value="1"/>
</dbReference>
<organism evidence="5 6">
    <name type="scientific">Thiopseudomonas denitrificans</name>
    <dbReference type="NCBI Taxonomy" id="1501432"/>
    <lineage>
        <taxon>Bacteria</taxon>
        <taxon>Pseudomonadati</taxon>
        <taxon>Pseudomonadota</taxon>
        <taxon>Gammaproteobacteria</taxon>
        <taxon>Pseudomonadales</taxon>
        <taxon>Pseudomonadaceae</taxon>
        <taxon>Thiopseudomonas</taxon>
    </lineage>
</organism>
<gene>
    <name evidence="5" type="ORF">DFQ45_107106</name>
</gene>
<evidence type="ECO:0000259" key="4">
    <source>
        <dbReference type="Pfam" id="PF02397"/>
    </source>
</evidence>
<evidence type="ECO:0000256" key="2">
    <source>
        <dbReference type="SAM" id="Phobius"/>
    </source>
</evidence>
<dbReference type="Proteomes" id="UP000294575">
    <property type="component" value="Unassembled WGS sequence"/>
</dbReference>
<proteinExistence type="inferred from homology"/>
<dbReference type="OrthoDB" id="9801056at2"/>
<evidence type="ECO:0000256" key="1">
    <source>
        <dbReference type="ARBA" id="ARBA00006464"/>
    </source>
</evidence>
<keyword evidence="2" id="KW-0472">Membrane</keyword>
<dbReference type="PANTHER" id="PTHR30576:SF10">
    <property type="entry name" value="SLL5057 PROTEIN"/>
    <property type="match status" value="1"/>
</dbReference>
<keyword evidence="6" id="KW-1185">Reference proteome</keyword>
<feature type="domain" description="NAD-dependent epimerase/dehydratase" evidence="3">
    <location>
        <begin position="4"/>
        <end position="224"/>
    </location>
</feature>
<evidence type="ECO:0000259" key="3">
    <source>
        <dbReference type="Pfam" id="PF01370"/>
    </source>
</evidence>
<dbReference type="Pfam" id="PF01370">
    <property type="entry name" value="Epimerase"/>
    <property type="match status" value="1"/>
</dbReference>
<keyword evidence="2" id="KW-1133">Transmembrane helix</keyword>
<accession>A0A4R6TZU4</accession>
<reference evidence="5 6" key="1">
    <citation type="submission" date="2019-03" db="EMBL/GenBank/DDBJ databases">
        <title>Genomic Encyclopedia of Type Strains, Phase IV (KMG-IV): sequencing the most valuable type-strain genomes for metagenomic binning, comparative biology and taxonomic classification.</title>
        <authorList>
            <person name="Goeker M."/>
        </authorList>
    </citation>
    <scope>NUCLEOTIDE SEQUENCE [LARGE SCALE GENOMIC DNA]</scope>
    <source>
        <strain evidence="5 6">DSM 28679</strain>
    </source>
</reference>
<name>A0A4R6TZU4_9GAMM</name>
<dbReference type="CDD" id="cd05232">
    <property type="entry name" value="UDP_G4E_4_SDR_e"/>
    <property type="match status" value="1"/>
</dbReference>
<dbReference type="InterPro" id="IPR003362">
    <property type="entry name" value="Bact_transf"/>
</dbReference>